<accession>A0ABW5PYF0</accession>
<evidence type="ECO:0000313" key="6">
    <source>
        <dbReference type="EMBL" id="MFD2628190.1"/>
    </source>
</evidence>
<dbReference type="Proteomes" id="UP001597451">
    <property type="component" value="Unassembled WGS sequence"/>
</dbReference>
<evidence type="ECO:0000256" key="3">
    <source>
        <dbReference type="ARBA" id="ARBA00022989"/>
    </source>
</evidence>
<organism evidence="6 7">
    <name type="scientific">Oceanobacillus kapialis</name>
    <dbReference type="NCBI Taxonomy" id="481353"/>
    <lineage>
        <taxon>Bacteria</taxon>
        <taxon>Bacillati</taxon>
        <taxon>Bacillota</taxon>
        <taxon>Bacilli</taxon>
        <taxon>Bacillales</taxon>
        <taxon>Bacillaceae</taxon>
        <taxon>Oceanobacillus</taxon>
    </lineage>
</organism>
<dbReference type="Pfam" id="PF04688">
    <property type="entry name" value="Holin_SPP1"/>
    <property type="match status" value="1"/>
</dbReference>
<feature type="transmembrane region" description="Helical" evidence="5">
    <location>
        <begin position="6"/>
        <end position="24"/>
    </location>
</feature>
<reference evidence="7" key="1">
    <citation type="journal article" date="2019" name="Int. J. Syst. Evol. Microbiol.">
        <title>The Global Catalogue of Microorganisms (GCM) 10K type strain sequencing project: providing services to taxonomists for standard genome sequencing and annotation.</title>
        <authorList>
            <consortium name="The Broad Institute Genomics Platform"/>
            <consortium name="The Broad Institute Genome Sequencing Center for Infectious Disease"/>
            <person name="Wu L."/>
            <person name="Ma J."/>
        </authorList>
    </citation>
    <scope>NUCLEOTIDE SEQUENCE [LARGE SCALE GENOMIC DNA]</scope>
    <source>
        <strain evidence="7">TISTR 1858</strain>
    </source>
</reference>
<sequence>MDKGTIIRSIVLFIALINQTLVIFGKSPLPIDSELIEQFVALSFTIATSLIAWFKNNYVTTNGKQQRQILEAKGLIRQKK</sequence>
<protein>
    <submittedName>
        <fullName evidence="6">Phage holin</fullName>
    </submittedName>
</protein>
<dbReference type="NCBIfam" id="TIGR01592">
    <property type="entry name" value="holin_SPP1"/>
    <property type="match status" value="1"/>
</dbReference>
<evidence type="ECO:0000256" key="1">
    <source>
        <dbReference type="ARBA" id="ARBA00004370"/>
    </source>
</evidence>
<comment type="caution">
    <text evidence="6">The sequence shown here is derived from an EMBL/GenBank/DDBJ whole genome shotgun (WGS) entry which is preliminary data.</text>
</comment>
<evidence type="ECO:0000256" key="2">
    <source>
        <dbReference type="ARBA" id="ARBA00022692"/>
    </source>
</evidence>
<keyword evidence="7" id="KW-1185">Reference proteome</keyword>
<dbReference type="InterPro" id="IPR006479">
    <property type="entry name" value="Holin"/>
</dbReference>
<evidence type="ECO:0000256" key="4">
    <source>
        <dbReference type="ARBA" id="ARBA00023136"/>
    </source>
</evidence>
<proteinExistence type="predicted"/>
<keyword evidence="4 5" id="KW-0472">Membrane</keyword>
<evidence type="ECO:0000313" key="7">
    <source>
        <dbReference type="Proteomes" id="UP001597451"/>
    </source>
</evidence>
<comment type="subcellular location">
    <subcellularLocation>
        <location evidence="1">Membrane</location>
    </subcellularLocation>
</comment>
<keyword evidence="3 5" id="KW-1133">Transmembrane helix</keyword>
<dbReference type="RefSeq" id="WP_379560881.1">
    <property type="nucleotide sequence ID" value="NZ_CP085256.1"/>
</dbReference>
<feature type="transmembrane region" description="Helical" evidence="5">
    <location>
        <begin position="36"/>
        <end position="54"/>
    </location>
</feature>
<keyword evidence="2 5" id="KW-0812">Transmembrane</keyword>
<evidence type="ECO:0000256" key="5">
    <source>
        <dbReference type="SAM" id="Phobius"/>
    </source>
</evidence>
<dbReference type="EMBL" id="JBHUMX010000013">
    <property type="protein sequence ID" value="MFD2628190.1"/>
    <property type="molecule type" value="Genomic_DNA"/>
</dbReference>
<name>A0ABW5PYF0_9BACI</name>
<gene>
    <name evidence="6" type="ORF">ACFSUN_05275</name>
</gene>